<dbReference type="EMBL" id="JAMQJY010000001">
    <property type="protein sequence ID" value="MCM2674086.1"/>
    <property type="molecule type" value="Genomic_DNA"/>
</dbReference>
<dbReference type="RefSeq" id="WP_251603007.1">
    <property type="nucleotide sequence ID" value="NZ_JAMQJY010000001.1"/>
</dbReference>
<proteinExistence type="predicted"/>
<dbReference type="Proteomes" id="UP001203665">
    <property type="component" value="Unassembled WGS sequence"/>
</dbReference>
<evidence type="ECO:0000313" key="3">
    <source>
        <dbReference type="EMBL" id="MCM2674086.1"/>
    </source>
</evidence>
<feature type="compositionally biased region" description="Acidic residues" evidence="1">
    <location>
        <begin position="298"/>
        <end position="314"/>
    </location>
</feature>
<evidence type="ECO:0000259" key="2">
    <source>
        <dbReference type="Pfam" id="PF14550"/>
    </source>
</evidence>
<feature type="compositionally biased region" description="Basic and acidic residues" evidence="1">
    <location>
        <begin position="320"/>
        <end position="346"/>
    </location>
</feature>
<dbReference type="InterPro" id="IPR027924">
    <property type="entry name" value="XkdF"/>
</dbReference>
<feature type="region of interest" description="Disordered" evidence="1">
    <location>
        <begin position="292"/>
        <end position="365"/>
    </location>
</feature>
<evidence type="ECO:0000313" key="4">
    <source>
        <dbReference type="Proteomes" id="UP001203665"/>
    </source>
</evidence>
<organism evidence="3 4">
    <name type="scientific">Alkalicoccobacillus plakortidis</name>
    <dbReference type="NCBI Taxonomy" id="444060"/>
    <lineage>
        <taxon>Bacteria</taxon>
        <taxon>Bacillati</taxon>
        <taxon>Bacillota</taxon>
        <taxon>Bacilli</taxon>
        <taxon>Bacillales</taxon>
        <taxon>Bacillaceae</taxon>
        <taxon>Alkalicoccobacillus</taxon>
    </lineage>
</organism>
<keyword evidence="4" id="KW-1185">Reference proteome</keyword>
<feature type="domain" description="Phage-like element PBSX protein XkdF" evidence="2">
    <location>
        <begin position="40"/>
        <end position="156"/>
    </location>
</feature>
<dbReference type="Pfam" id="PF14550">
    <property type="entry name" value="Peptidase_S78_2"/>
    <property type="match status" value="1"/>
</dbReference>
<accession>A0ABT0XDW0</accession>
<reference evidence="3" key="1">
    <citation type="submission" date="2022-06" db="EMBL/GenBank/DDBJ databases">
        <title>Alkalicoccobacillus porphyridii sp. nov., isolated from a marine red alga, Porphyridium purpureum and reclassification of Shouchella plakortidis and Shouchella gibsonii as Alkalicoccobacillus plakortidis comb. nov. and Alkalicoccobacillus gibsonii comb. nov.</title>
        <authorList>
            <person name="Kim K.H."/>
            <person name="Lee J.K."/>
            <person name="Han D.M."/>
            <person name="Baek J.H."/>
            <person name="Jeon C.O."/>
        </authorList>
    </citation>
    <scope>NUCLEOTIDE SEQUENCE</scope>
    <source>
        <strain evidence="3">DSM 19153</strain>
    </source>
</reference>
<sequence>MARELTNAQITHVSLVNKGANGKKFAIMKSDKQPDFNKEVKIVKSNEEQQLVTGVVYEPDVLDAHEDYMTATEIEKAAHQFLSDYRNIDKQHDFASSVGEVVESWIAKTDMKLGDDDITAGTWVMTVKVSDADSLESIKNGDVTGFSMVGLAETIEKSEDASSTIDKTEKGLMQVIKNFFLGEPIQKGIVRENYKRNQKSRNLWAAWDALDSEYYDSRWENRTADVTDFARLKEAATDFLELVSEIETQADVQKALNEKPNKEEDDLKPEDITAAVEKAVKPLNDRIDAFEKQQEQEGPNEPEGGDDNPNEELADTVMKAVEKAIEPVSERLTKLEKARGISKQDDTDGDGQQEQIKKSVWDNLL</sequence>
<evidence type="ECO:0000256" key="1">
    <source>
        <dbReference type="SAM" id="MobiDB-lite"/>
    </source>
</evidence>
<name>A0ABT0XDW0_9BACI</name>
<comment type="caution">
    <text evidence="3">The sequence shown here is derived from an EMBL/GenBank/DDBJ whole genome shotgun (WGS) entry which is preliminary data.</text>
</comment>
<gene>
    <name evidence="3" type="ORF">NDM98_00170</name>
</gene>
<protein>
    <submittedName>
        <fullName evidence="3">XkdF-like putative serine protease domain-containing protein</fullName>
    </submittedName>
</protein>
<feature type="compositionally biased region" description="Basic and acidic residues" evidence="1">
    <location>
        <begin position="355"/>
        <end position="365"/>
    </location>
</feature>